<evidence type="ECO:0000313" key="8">
    <source>
        <dbReference type="EMBL" id="TBH80873.1"/>
    </source>
</evidence>
<dbReference type="PROSITE" id="PS50052">
    <property type="entry name" value="GUANYLATE_KINASE_2"/>
    <property type="match status" value="1"/>
</dbReference>
<sequence length="192" mass="21434">MAQYPGLLVYVVGPSGVGKDSLLAFARGCLTHRTGQGDICFVRRHITRPAEAGGEDHISLSAEEFSLCAERGDFVLDWESHGLRYGIHRQVLDLLEQGHVAVVNGSRGYAPEAARRISPLLVVEITARRDILRRRLEQRGREQREEVEERLARAAIPLPHLPHHVLVDNSGDLETAGRIFTEIINHARHFAT</sequence>
<organism evidence="8 9">
    <name type="scientific">Desulfovibrio legallii</name>
    <dbReference type="NCBI Taxonomy" id="571438"/>
    <lineage>
        <taxon>Bacteria</taxon>
        <taxon>Pseudomonadati</taxon>
        <taxon>Thermodesulfobacteriota</taxon>
        <taxon>Desulfovibrionia</taxon>
        <taxon>Desulfovibrionales</taxon>
        <taxon>Desulfovibrionaceae</taxon>
        <taxon>Desulfovibrio</taxon>
    </lineage>
</organism>
<reference evidence="8 9" key="1">
    <citation type="submission" date="2018-12" db="EMBL/GenBank/DDBJ databases">
        <title>First genome draft of Desulfovibrio legallis sp. nov.</title>
        <authorList>
            <person name="Ben Dhia O."/>
            <person name="Najjari A."/>
            <person name="Ferjani R."/>
            <person name="Fhoula I."/>
            <person name="Fardeau M.-L."/>
            <person name="Boudabbous A."/>
            <person name="Ouzari H.I."/>
        </authorList>
    </citation>
    <scope>NUCLEOTIDE SEQUENCE [LARGE SCALE GENOMIC DNA]</scope>
    <source>
        <strain evidence="8 9">H1T</strain>
    </source>
</reference>
<keyword evidence="4 6" id="KW-0547">Nucleotide-binding</keyword>
<dbReference type="GO" id="GO:0033863">
    <property type="term" value="F:ribose 1,5-bisphosphate phosphokinase activity"/>
    <property type="evidence" value="ECO:0007669"/>
    <property type="project" value="UniProtKB-UniRule"/>
</dbReference>
<dbReference type="InterPro" id="IPR008144">
    <property type="entry name" value="Guanylate_kin-like_dom"/>
</dbReference>
<comment type="caution">
    <text evidence="8">The sequence shown here is derived from an EMBL/GenBank/DDBJ whole genome shotgun (WGS) entry which is preliminary data.</text>
</comment>
<dbReference type="RefSeq" id="WP_130957879.1">
    <property type="nucleotide sequence ID" value="NZ_JBHSHA010000019.1"/>
</dbReference>
<keyword evidence="3 6" id="KW-0808">Transferase</keyword>
<keyword evidence="9" id="KW-1185">Reference proteome</keyword>
<dbReference type="Gene3D" id="3.40.50.300">
    <property type="entry name" value="P-loop containing nucleotide triphosphate hydrolases"/>
    <property type="match status" value="1"/>
</dbReference>
<dbReference type="EMBL" id="SIXC01000004">
    <property type="protein sequence ID" value="TBH80873.1"/>
    <property type="molecule type" value="Genomic_DNA"/>
</dbReference>
<dbReference type="GO" id="GO:0005829">
    <property type="term" value="C:cytosol"/>
    <property type="evidence" value="ECO:0007669"/>
    <property type="project" value="TreeGrafter"/>
</dbReference>
<comment type="function">
    <text evidence="6">Catalyzes the phosphorylation of ribose 1,5-bisphosphate to 5-phospho-D-ribosyl alpha-1-diphosphate (PRPP).</text>
</comment>
<proteinExistence type="inferred from homology"/>
<evidence type="ECO:0000256" key="1">
    <source>
        <dbReference type="ARBA" id="ARBA00000373"/>
    </source>
</evidence>
<dbReference type="SUPFAM" id="SSF52540">
    <property type="entry name" value="P-loop containing nucleoside triphosphate hydrolases"/>
    <property type="match status" value="1"/>
</dbReference>
<evidence type="ECO:0000256" key="6">
    <source>
        <dbReference type="HAMAP-Rule" id="MF_00836"/>
    </source>
</evidence>
<dbReference type="AlphaFoldDB" id="A0A6H3FAT3"/>
<dbReference type="GO" id="GO:0019634">
    <property type="term" value="P:organic phosphonate metabolic process"/>
    <property type="evidence" value="ECO:0007669"/>
    <property type="project" value="UniProtKB-UniRule"/>
</dbReference>
<dbReference type="GO" id="GO:0006015">
    <property type="term" value="P:5-phosphoribose 1-diphosphate biosynthetic process"/>
    <property type="evidence" value="ECO:0007669"/>
    <property type="project" value="UniProtKB-UniRule"/>
</dbReference>
<protein>
    <recommendedName>
        <fullName evidence="6">Ribose 1,5-bisphosphate phosphokinase PhnN</fullName>
        <ecNumber evidence="6">2.7.4.23</ecNumber>
    </recommendedName>
    <alternativeName>
        <fullName evidence="6">Ribose 1,5-bisphosphokinase</fullName>
    </alternativeName>
</protein>
<name>A0A6H3FAT3_9BACT</name>
<evidence type="ECO:0000313" key="9">
    <source>
        <dbReference type="Proteomes" id="UP000292919"/>
    </source>
</evidence>
<dbReference type="PANTHER" id="PTHR23117">
    <property type="entry name" value="GUANYLATE KINASE-RELATED"/>
    <property type="match status" value="1"/>
</dbReference>
<evidence type="ECO:0000256" key="2">
    <source>
        <dbReference type="ARBA" id="ARBA00005069"/>
    </source>
</evidence>
<dbReference type="UniPathway" id="UPA00087">
    <property type="reaction ID" value="UER00175"/>
</dbReference>
<gene>
    <name evidence="6 8" type="primary">phnN</name>
    <name evidence="8" type="ORF">EB812_04690</name>
</gene>
<evidence type="ECO:0000256" key="3">
    <source>
        <dbReference type="ARBA" id="ARBA00022679"/>
    </source>
</evidence>
<dbReference type="PANTHER" id="PTHR23117:SF8">
    <property type="entry name" value="RIBOSE 1,5-BISPHOSPHATE PHOSPHOKINASE PHNN"/>
    <property type="match status" value="1"/>
</dbReference>
<evidence type="ECO:0000259" key="7">
    <source>
        <dbReference type="PROSITE" id="PS50052"/>
    </source>
</evidence>
<evidence type="ECO:0000256" key="5">
    <source>
        <dbReference type="ARBA" id="ARBA00022840"/>
    </source>
</evidence>
<dbReference type="SMART" id="SM00072">
    <property type="entry name" value="GuKc"/>
    <property type="match status" value="1"/>
</dbReference>
<dbReference type="Pfam" id="PF00625">
    <property type="entry name" value="Guanylate_kin"/>
    <property type="match status" value="1"/>
</dbReference>
<dbReference type="InterPro" id="IPR027417">
    <property type="entry name" value="P-loop_NTPase"/>
</dbReference>
<keyword evidence="5 6" id="KW-0067">ATP-binding</keyword>
<feature type="binding site" evidence="6">
    <location>
        <begin position="13"/>
        <end position="20"/>
    </location>
    <ligand>
        <name>ATP</name>
        <dbReference type="ChEBI" id="CHEBI:30616"/>
    </ligand>
</feature>
<dbReference type="HAMAP" id="MF_00836">
    <property type="entry name" value="PhnN"/>
    <property type="match status" value="1"/>
</dbReference>
<dbReference type="GO" id="GO:0005524">
    <property type="term" value="F:ATP binding"/>
    <property type="evidence" value="ECO:0007669"/>
    <property type="project" value="UniProtKB-KW"/>
</dbReference>
<feature type="domain" description="Guanylate kinase-like" evidence="7">
    <location>
        <begin position="6"/>
        <end position="185"/>
    </location>
</feature>
<accession>A0A6H3FAT3</accession>
<comment type="similarity">
    <text evidence="6">Belongs to the ribose 1,5-bisphosphokinase family.</text>
</comment>
<evidence type="ECO:0000256" key="4">
    <source>
        <dbReference type="ARBA" id="ARBA00022741"/>
    </source>
</evidence>
<comment type="catalytic activity">
    <reaction evidence="1 6">
        <text>alpha-D-ribose 1,5-bisphosphate + ATP = 5-phospho-alpha-D-ribose 1-diphosphate + ADP</text>
        <dbReference type="Rhea" id="RHEA:20109"/>
        <dbReference type="ChEBI" id="CHEBI:30616"/>
        <dbReference type="ChEBI" id="CHEBI:58017"/>
        <dbReference type="ChEBI" id="CHEBI:68688"/>
        <dbReference type="ChEBI" id="CHEBI:456216"/>
        <dbReference type="EC" id="2.7.4.23"/>
    </reaction>
</comment>
<dbReference type="EC" id="2.7.4.23" evidence="6"/>
<keyword evidence="8" id="KW-0418">Kinase</keyword>
<comment type="pathway">
    <text evidence="2 6">Metabolic intermediate biosynthesis; 5-phospho-alpha-D-ribose 1-diphosphate biosynthesis; 5-phospho-alpha-D-ribose 1-diphosphate from D-ribose 5-phosphate (route II): step 3/3.</text>
</comment>
<dbReference type="NCBIfam" id="TIGR02322">
    <property type="entry name" value="phosphon_PhnN"/>
    <property type="match status" value="1"/>
</dbReference>
<dbReference type="InterPro" id="IPR012699">
    <property type="entry name" value="PhnN"/>
</dbReference>
<dbReference type="InterPro" id="IPR008145">
    <property type="entry name" value="GK/Ca_channel_bsu"/>
</dbReference>
<dbReference type="Proteomes" id="UP000292919">
    <property type="component" value="Unassembled WGS sequence"/>
</dbReference>